<reference evidence="7 8" key="1">
    <citation type="submission" date="2019-09" db="EMBL/GenBank/DDBJ databases">
        <authorList>
            <person name="Ou C."/>
        </authorList>
    </citation>
    <scope>NUCLEOTIDE SEQUENCE [LARGE SCALE GENOMIC DNA]</scope>
    <source>
        <strain evidence="7">S2</strain>
        <tissue evidence="7">Leaf</tissue>
    </source>
</reference>
<dbReference type="GO" id="GO:0006508">
    <property type="term" value="P:proteolysis"/>
    <property type="evidence" value="ECO:0007669"/>
    <property type="project" value="UniProtKB-KW"/>
</dbReference>
<keyword evidence="4" id="KW-1133">Transmembrane helix</keyword>
<dbReference type="OrthoDB" id="1166159at2759"/>
<evidence type="ECO:0000259" key="5">
    <source>
        <dbReference type="PROSITE" id="PS50158"/>
    </source>
</evidence>
<keyword evidence="1" id="KW-0378">Hydrolase</keyword>
<feature type="transmembrane region" description="Helical" evidence="4">
    <location>
        <begin position="769"/>
        <end position="788"/>
    </location>
</feature>
<keyword evidence="2" id="KW-0479">Metal-binding</keyword>
<dbReference type="AlphaFoldDB" id="A0A5N5IFM3"/>
<sequence>MVWKKESARRTGEDWRESDLEEEKERGREGGRERERERERERGSKGKEEVVDGTESKEYWSLIETGYEKPVKGTQPLSEARQKELDAVKLKYLKAKNYLFQAIDRSILETMLEKDTSKKIWDSMKTKYEGNARVKRSTLQALRRDFETLEMKVVCLIEESRDLDAITIDELQSSLTVYEQKFHRSSGVEQVLKVTTDAKTEGGSNYRGRGRGRGGQAFNKDTVECYKCHNLGHYRYECPKWEKETNYAEVTEEDDMLLISYVELPEQTDAWFLDSGCSNHMCGSQGMFTNLDESFVHSVKLGNNSRLNVVGKGSVKLFLNGVTHVVHEVYYVPELKNNLLSIGQLQERGLAILIRERVCKIYHPTKGLIIQTEMSKNKMFILRAQTLVSTDVQPARCLHTSSQNLPYRWHRRYGHLSHKGLRILQHKKMVHCIQGKQHRNDMPTKGTWRASQPLELIHADICGPISPTSNSGKRGGEFTSIEFADFCKENGIKRQLTTAYTPQQNGVAERKNRTVMNMVRSMLSEKKLPKTFWPEAVNWAIYVLNRCPTLAVKDITPQEAWSGVKPLVEHFRVFGSLAHVHVPDVKRDKLDDKNFPCVLLGVSEESKGYRLFDPIAKKIIVSRDGQIMLDLEWGENEEKGEGEERVRENENGSEAREKSSVSESSEETQGCNPNELGEDEGRVYEGRVRRPSSYLSDYVTREGLSEDEAHMVQVVPTEDPIHFEEAVKEEKWRQAMDSEISSIEKNKTWSLRELLTGAKRIGVNLREGLISLVVLFVIGLNHLVCFGFE</sequence>
<feature type="region of interest" description="Disordered" evidence="3">
    <location>
        <begin position="633"/>
        <end position="683"/>
    </location>
</feature>
<organism evidence="7 8">
    <name type="scientific">Pyrus ussuriensis x Pyrus communis</name>
    <dbReference type="NCBI Taxonomy" id="2448454"/>
    <lineage>
        <taxon>Eukaryota</taxon>
        <taxon>Viridiplantae</taxon>
        <taxon>Streptophyta</taxon>
        <taxon>Embryophyta</taxon>
        <taxon>Tracheophyta</taxon>
        <taxon>Spermatophyta</taxon>
        <taxon>Magnoliopsida</taxon>
        <taxon>eudicotyledons</taxon>
        <taxon>Gunneridae</taxon>
        <taxon>Pentapetalae</taxon>
        <taxon>rosids</taxon>
        <taxon>fabids</taxon>
        <taxon>Rosales</taxon>
        <taxon>Rosaceae</taxon>
        <taxon>Amygdaloideae</taxon>
        <taxon>Maleae</taxon>
        <taxon>Pyrus</taxon>
    </lineage>
</organism>
<dbReference type="PANTHER" id="PTHR42648">
    <property type="entry name" value="TRANSPOSASE, PUTATIVE-RELATED"/>
    <property type="match status" value="1"/>
</dbReference>
<feature type="domain" description="Integrase catalytic" evidence="6">
    <location>
        <begin position="467"/>
        <end position="565"/>
    </location>
</feature>
<dbReference type="PROSITE" id="PS50158">
    <property type="entry name" value="ZF_CCHC"/>
    <property type="match status" value="1"/>
</dbReference>
<dbReference type="Pfam" id="PF14223">
    <property type="entry name" value="Retrotran_gag_2"/>
    <property type="match status" value="1"/>
</dbReference>
<protein>
    <recommendedName>
        <fullName evidence="9">Retrovirus-related Pol polyprotein from transposon TNT 1-94</fullName>
    </recommendedName>
</protein>
<dbReference type="EMBL" id="SMOL01000095">
    <property type="protein sequence ID" value="KAB2634124.1"/>
    <property type="molecule type" value="Genomic_DNA"/>
</dbReference>
<accession>A0A5N5IFM3</accession>
<dbReference type="GO" id="GO:0015074">
    <property type="term" value="P:DNA integration"/>
    <property type="evidence" value="ECO:0007669"/>
    <property type="project" value="UniProtKB-KW"/>
</dbReference>
<dbReference type="PANTHER" id="PTHR42648:SF18">
    <property type="entry name" value="RETROTRANSPOSON, UNCLASSIFIED-LIKE PROTEIN"/>
    <property type="match status" value="1"/>
</dbReference>
<dbReference type="GO" id="GO:0004519">
    <property type="term" value="F:endonuclease activity"/>
    <property type="evidence" value="ECO:0007669"/>
    <property type="project" value="UniProtKB-KW"/>
</dbReference>
<dbReference type="GO" id="GO:0006310">
    <property type="term" value="P:DNA recombination"/>
    <property type="evidence" value="ECO:0007669"/>
    <property type="project" value="UniProtKB-KW"/>
</dbReference>
<dbReference type="SUPFAM" id="SSF53098">
    <property type="entry name" value="Ribonuclease H-like"/>
    <property type="match status" value="1"/>
</dbReference>
<evidence type="ECO:0000313" key="8">
    <source>
        <dbReference type="Proteomes" id="UP000327157"/>
    </source>
</evidence>
<dbReference type="Gene3D" id="3.30.420.10">
    <property type="entry name" value="Ribonuclease H-like superfamily/Ribonuclease H"/>
    <property type="match status" value="1"/>
</dbReference>
<keyword evidence="4" id="KW-0472">Membrane</keyword>
<evidence type="ECO:0000256" key="1">
    <source>
        <dbReference type="ARBA" id="ARBA00022670"/>
    </source>
</evidence>
<dbReference type="Proteomes" id="UP000327157">
    <property type="component" value="Unassembled WGS sequence"/>
</dbReference>
<reference evidence="7 8" key="2">
    <citation type="submission" date="2019-11" db="EMBL/GenBank/DDBJ databases">
        <title>A de novo genome assembly of a pear dwarfing rootstock.</title>
        <authorList>
            <person name="Wang F."/>
            <person name="Wang J."/>
            <person name="Li S."/>
            <person name="Zhang Y."/>
            <person name="Fang M."/>
            <person name="Ma L."/>
            <person name="Zhao Y."/>
            <person name="Jiang S."/>
        </authorList>
    </citation>
    <scope>NUCLEOTIDE SEQUENCE [LARGE SCALE GENOMIC DNA]</scope>
    <source>
        <strain evidence="7">S2</strain>
        <tissue evidence="7">Leaf</tissue>
    </source>
</reference>
<evidence type="ECO:0000313" key="7">
    <source>
        <dbReference type="EMBL" id="KAB2634124.1"/>
    </source>
</evidence>
<keyword evidence="2" id="KW-0862">Zinc</keyword>
<evidence type="ECO:0000256" key="2">
    <source>
        <dbReference type="PROSITE-ProRule" id="PRU00047"/>
    </source>
</evidence>
<dbReference type="InterPro" id="IPR039537">
    <property type="entry name" value="Retrotran_Ty1/copia-like"/>
</dbReference>
<dbReference type="GO" id="GO:0003964">
    <property type="term" value="F:RNA-directed DNA polymerase activity"/>
    <property type="evidence" value="ECO:0007669"/>
    <property type="project" value="UniProtKB-KW"/>
</dbReference>
<dbReference type="GO" id="GO:0008270">
    <property type="term" value="F:zinc ion binding"/>
    <property type="evidence" value="ECO:0007669"/>
    <property type="project" value="UniProtKB-KW"/>
</dbReference>
<feature type="compositionally biased region" description="Basic and acidic residues" evidence="3">
    <location>
        <begin position="636"/>
        <end position="660"/>
    </location>
</feature>
<name>A0A5N5IFM3_9ROSA</name>
<dbReference type="GO" id="GO:0008233">
    <property type="term" value="F:peptidase activity"/>
    <property type="evidence" value="ECO:0007669"/>
    <property type="project" value="UniProtKB-KW"/>
</dbReference>
<keyword evidence="8" id="KW-1185">Reference proteome</keyword>
<dbReference type="InterPro" id="IPR036875">
    <property type="entry name" value="Znf_CCHC_sf"/>
</dbReference>
<dbReference type="InterPro" id="IPR001878">
    <property type="entry name" value="Znf_CCHC"/>
</dbReference>
<dbReference type="GO" id="GO:0003887">
    <property type="term" value="F:DNA-directed DNA polymerase activity"/>
    <property type="evidence" value="ECO:0007669"/>
    <property type="project" value="UniProtKB-KW"/>
</dbReference>
<keyword evidence="4" id="KW-0812">Transmembrane</keyword>
<evidence type="ECO:0000256" key="4">
    <source>
        <dbReference type="SAM" id="Phobius"/>
    </source>
</evidence>
<dbReference type="Pfam" id="PF22936">
    <property type="entry name" value="Pol_BBD"/>
    <property type="match status" value="1"/>
</dbReference>
<dbReference type="InterPro" id="IPR001584">
    <property type="entry name" value="Integrase_cat-core"/>
</dbReference>
<dbReference type="InterPro" id="IPR012337">
    <property type="entry name" value="RNaseH-like_sf"/>
</dbReference>
<evidence type="ECO:0000259" key="6">
    <source>
        <dbReference type="PROSITE" id="PS50994"/>
    </source>
</evidence>
<dbReference type="InterPro" id="IPR057670">
    <property type="entry name" value="SH3_retrovirus"/>
</dbReference>
<dbReference type="PROSITE" id="PS50994">
    <property type="entry name" value="INTEGRASE"/>
    <property type="match status" value="1"/>
</dbReference>
<keyword evidence="2" id="KW-0863">Zinc-finger</keyword>
<dbReference type="Pfam" id="PF25597">
    <property type="entry name" value="SH3_retrovirus"/>
    <property type="match status" value="1"/>
</dbReference>
<dbReference type="InterPro" id="IPR054722">
    <property type="entry name" value="PolX-like_BBD"/>
</dbReference>
<dbReference type="SUPFAM" id="SSF57756">
    <property type="entry name" value="Retrovirus zinc finger-like domains"/>
    <property type="match status" value="1"/>
</dbReference>
<feature type="region of interest" description="Disordered" evidence="3">
    <location>
        <begin position="1"/>
        <end position="53"/>
    </location>
</feature>
<gene>
    <name evidence="7" type="ORF">D8674_039135</name>
</gene>
<evidence type="ECO:0000256" key="3">
    <source>
        <dbReference type="SAM" id="MobiDB-lite"/>
    </source>
</evidence>
<dbReference type="GO" id="GO:0005524">
    <property type="term" value="F:ATP binding"/>
    <property type="evidence" value="ECO:0007669"/>
    <property type="project" value="UniProtKB-KW"/>
</dbReference>
<feature type="domain" description="CCHC-type" evidence="5">
    <location>
        <begin position="225"/>
        <end position="240"/>
    </location>
</feature>
<evidence type="ECO:0008006" key="9">
    <source>
        <dbReference type="Google" id="ProtNLM"/>
    </source>
</evidence>
<dbReference type="InterPro" id="IPR036397">
    <property type="entry name" value="RNaseH_sf"/>
</dbReference>
<comment type="caution">
    <text evidence="7">The sequence shown here is derived from an EMBL/GenBank/DDBJ whole genome shotgun (WGS) entry which is preliminary data.</text>
</comment>
<keyword evidence="1" id="KW-0645">Protease</keyword>
<proteinExistence type="predicted"/>
<dbReference type="GO" id="GO:0003676">
    <property type="term" value="F:nucleic acid binding"/>
    <property type="evidence" value="ECO:0007669"/>
    <property type="project" value="InterPro"/>
</dbReference>